<evidence type="ECO:0000259" key="1">
    <source>
        <dbReference type="Pfam" id="PF13362"/>
    </source>
</evidence>
<dbReference type="RefSeq" id="WP_238243616.1">
    <property type="nucleotide sequence ID" value="NZ_BPQP01000023.1"/>
</dbReference>
<proteinExistence type="predicted"/>
<feature type="domain" description="DUF7146" evidence="2">
    <location>
        <begin position="123"/>
        <end position="228"/>
    </location>
</feature>
<name>A0ABQ4RXK7_9HYPH</name>
<gene>
    <name evidence="3" type="ORF">OCOJLMKI_1641</name>
</gene>
<reference evidence="3" key="1">
    <citation type="journal article" date="2021" name="Front. Microbiol.">
        <title>Comprehensive Comparative Genomics and Phenotyping of Methylobacterium Species.</title>
        <authorList>
            <person name="Alessa O."/>
            <person name="Ogura Y."/>
            <person name="Fujitani Y."/>
            <person name="Takami H."/>
            <person name="Hayashi T."/>
            <person name="Sahin N."/>
            <person name="Tani A."/>
        </authorList>
    </citation>
    <scope>NUCLEOTIDE SEQUENCE</scope>
    <source>
        <strain evidence="3">DSM 19015</strain>
    </source>
</reference>
<evidence type="ECO:0000259" key="2">
    <source>
        <dbReference type="Pfam" id="PF23639"/>
    </source>
</evidence>
<comment type="caution">
    <text evidence="3">The sequence shown here is derived from an EMBL/GenBank/DDBJ whole genome shotgun (WGS) entry which is preliminary data.</text>
</comment>
<dbReference type="Pfam" id="PF13362">
    <property type="entry name" value="Toprim_3"/>
    <property type="match status" value="1"/>
</dbReference>
<dbReference type="Proteomes" id="UP001055125">
    <property type="component" value="Unassembled WGS sequence"/>
</dbReference>
<evidence type="ECO:0000313" key="4">
    <source>
        <dbReference type="Proteomes" id="UP001055125"/>
    </source>
</evidence>
<accession>A0ABQ4RXK7</accession>
<organism evidence="3 4">
    <name type="scientific">Methylobacterium iners</name>
    <dbReference type="NCBI Taxonomy" id="418707"/>
    <lineage>
        <taxon>Bacteria</taxon>
        <taxon>Pseudomonadati</taxon>
        <taxon>Pseudomonadota</taxon>
        <taxon>Alphaproteobacteria</taxon>
        <taxon>Hyphomicrobiales</taxon>
        <taxon>Methylobacteriaceae</taxon>
        <taxon>Methylobacterium</taxon>
    </lineage>
</organism>
<dbReference type="EMBL" id="BPQP01000023">
    <property type="protein sequence ID" value="GJD94439.1"/>
    <property type="molecule type" value="Genomic_DNA"/>
</dbReference>
<protein>
    <recommendedName>
        <fullName evidence="5">DNA primase</fullName>
    </recommendedName>
</protein>
<keyword evidence="4" id="KW-1185">Reference proteome</keyword>
<evidence type="ECO:0008006" key="5">
    <source>
        <dbReference type="Google" id="ProtNLM"/>
    </source>
</evidence>
<dbReference type="InterPro" id="IPR006171">
    <property type="entry name" value="TOPRIM_dom"/>
</dbReference>
<dbReference type="InterPro" id="IPR055570">
    <property type="entry name" value="DUF7146"/>
</dbReference>
<sequence length="357" mass="38309">MDRIEISELARRLGENAESVCRHYLSNGRRQGRYWLVGDVHNSAGSSLYVRLTGPGSGHGRRGKWTDAATGEHGDLIDLIRLNRSHDDWCETLDEVRQFLRLPRPVVSGSEPRCETRVSADRNASEAARRLFRIGRPLAGTPAAAYLAGRGLGHALGAAPLRYHPRCYHRLKDGTAVQHPALLAAVTNLGGTVTGVSRTWLARDGSGKAALADPRRALGHLLGHGVRFAGTVTDVLVASEGLETILSVRRSLPAIPAVAALSANHLSALLLPSGLRRLYVARDADAEGLRAYTALRARAEAAGVPEVWELVPAEDDFNADLMRLGPRGLALHLAPQLAEADAMAHLHLESDAADVAA</sequence>
<dbReference type="Pfam" id="PF23639">
    <property type="entry name" value="DUF7146"/>
    <property type="match status" value="1"/>
</dbReference>
<evidence type="ECO:0000313" key="3">
    <source>
        <dbReference type="EMBL" id="GJD94439.1"/>
    </source>
</evidence>
<feature type="domain" description="Toprim" evidence="1">
    <location>
        <begin position="236"/>
        <end position="325"/>
    </location>
</feature>
<reference evidence="3" key="2">
    <citation type="submission" date="2021-08" db="EMBL/GenBank/DDBJ databases">
        <authorList>
            <person name="Tani A."/>
            <person name="Ola A."/>
            <person name="Ogura Y."/>
            <person name="Katsura K."/>
            <person name="Hayashi T."/>
        </authorList>
    </citation>
    <scope>NUCLEOTIDE SEQUENCE</scope>
    <source>
        <strain evidence="3">DSM 19015</strain>
    </source>
</reference>